<feature type="compositionally biased region" description="Gly residues" evidence="1">
    <location>
        <begin position="24"/>
        <end position="33"/>
    </location>
</feature>
<dbReference type="Proteomes" id="UP001151760">
    <property type="component" value="Unassembled WGS sequence"/>
</dbReference>
<evidence type="ECO:0000313" key="2">
    <source>
        <dbReference type="EMBL" id="GJT99042.1"/>
    </source>
</evidence>
<feature type="compositionally biased region" description="Basic and acidic residues" evidence="1">
    <location>
        <begin position="10"/>
        <end position="23"/>
    </location>
</feature>
<sequence>MSDMVYVRCPENRHSGGGDDTGKGGDTGSGGDGICSSGDYSGVNRDGGMVGMARNLSTSSSERNGTGT</sequence>
<name>A0ABQ5IHW5_9ASTR</name>
<dbReference type="EMBL" id="BQNB010020731">
    <property type="protein sequence ID" value="GJT99042.1"/>
    <property type="molecule type" value="Genomic_DNA"/>
</dbReference>
<comment type="caution">
    <text evidence="2">The sequence shown here is derived from an EMBL/GenBank/DDBJ whole genome shotgun (WGS) entry which is preliminary data.</text>
</comment>
<accession>A0ABQ5IHW5</accession>
<gene>
    <name evidence="2" type="ORF">Tco_1094560</name>
</gene>
<reference evidence="2" key="1">
    <citation type="journal article" date="2022" name="Int. J. Mol. Sci.">
        <title>Draft Genome of Tanacetum Coccineum: Genomic Comparison of Closely Related Tanacetum-Family Plants.</title>
        <authorList>
            <person name="Yamashiro T."/>
            <person name="Shiraishi A."/>
            <person name="Nakayama K."/>
            <person name="Satake H."/>
        </authorList>
    </citation>
    <scope>NUCLEOTIDE SEQUENCE</scope>
</reference>
<evidence type="ECO:0000256" key="1">
    <source>
        <dbReference type="SAM" id="MobiDB-lite"/>
    </source>
</evidence>
<proteinExistence type="predicted"/>
<feature type="compositionally biased region" description="Polar residues" evidence="1">
    <location>
        <begin position="55"/>
        <end position="68"/>
    </location>
</feature>
<evidence type="ECO:0000313" key="3">
    <source>
        <dbReference type="Proteomes" id="UP001151760"/>
    </source>
</evidence>
<protein>
    <submittedName>
        <fullName evidence="2">Uncharacterized protein</fullName>
    </submittedName>
</protein>
<reference evidence="2" key="2">
    <citation type="submission" date="2022-01" db="EMBL/GenBank/DDBJ databases">
        <authorList>
            <person name="Yamashiro T."/>
            <person name="Shiraishi A."/>
            <person name="Satake H."/>
            <person name="Nakayama K."/>
        </authorList>
    </citation>
    <scope>NUCLEOTIDE SEQUENCE</scope>
</reference>
<keyword evidence="3" id="KW-1185">Reference proteome</keyword>
<feature type="region of interest" description="Disordered" evidence="1">
    <location>
        <begin position="1"/>
        <end position="68"/>
    </location>
</feature>
<organism evidence="2 3">
    <name type="scientific">Tanacetum coccineum</name>
    <dbReference type="NCBI Taxonomy" id="301880"/>
    <lineage>
        <taxon>Eukaryota</taxon>
        <taxon>Viridiplantae</taxon>
        <taxon>Streptophyta</taxon>
        <taxon>Embryophyta</taxon>
        <taxon>Tracheophyta</taxon>
        <taxon>Spermatophyta</taxon>
        <taxon>Magnoliopsida</taxon>
        <taxon>eudicotyledons</taxon>
        <taxon>Gunneridae</taxon>
        <taxon>Pentapetalae</taxon>
        <taxon>asterids</taxon>
        <taxon>campanulids</taxon>
        <taxon>Asterales</taxon>
        <taxon>Asteraceae</taxon>
        <taxon>Asteroideae</taxon>
        <taxon>Anthemideae</taxon>
        <taxon>Anthemidinae</taxon>
        <taxon>Tanacetum</taxon>
    </lineage>
</organism>